<evidence type="ECO:0000259" key="2">
    <source>
        <dbReference type="Pfam" id="PF01682"/>
    </source>
</evidence>
<dbReference type="InterPro" id="IPR002602">
    <property type="entry name" value="DB"/>
</dbReference>
<dbReference type="OrthoDB" id="5835380at2759"/>
<dbReference type="PANTHER" id="PTHR21679:SF4">
    <property type="entry name" value="DOMAIN OF UNKNOWN FUNCTION DB DOMAIN-CONTAINING PROTEIN"/>
    <property type="match status" value="1"/>
</dbReference>
<protein>
    <recommendedName>
        <fullName evidence="2">Domain of unknown function DB domain-containing protein</fullName>
    </recommendedName>
</protein>
<dbReference type="Proteomes" id="UP000298663">
    <property type="component" value="Unassembled WGS sequence"/>
</dbReference>
<dbReference type="AlphaFoldDB" id="A0A4U5P9L1"/>
<reference evidence="3 4" key="2">
    <citation type="journal article" date="2019" name="G3 (Bethesda)">
        <title>Hybrid Assembly of the Genome of the Entomopathogenic Nematode Steinernema carpocapsae Identifies the X-Chromosome.</title>
        <authorList>
            <person name="Serra L."/>
            <person name="Macchietto M."/>
            <person name="Macias-Munoz A."/>
            <person name="McGill C.J."/>
            <person name="Rodriguez I.M."/>
            <person name="Rodriguez B."/>
            <person name="Murad R."/>
            <person name="Mortazavi A."/>
        </authorList>
    </citation>
    <scope>NUCLEOTIDE SEQUENCE [LARGE SCALE GENOMIC DNA]</scope>
    <source>
        <strain evidence="3 4">ALL</strain>
    </source>
</reference>
<sequence length="568" mass="61344">MLSSSFKKLLATRIRVLYLLRIVNLRVSTCSLSREGESSAAAGGGALIAAVVCGAAPALILNGAWLVRAPQRLSSKVISTLDQGPSVPILLFGSARSRERQMLPEPQSPRTALALSDLQTSTGGLGGFSVGGGNFNSSGGVNSWTTRGVGGAGGLLDQKPSGGFFGSSSSSSNQLLNPSYICKFWVKRVGREKFATEDGVERSKLLQRLLFLRSLRLQQLRLFKWIVQEMKPQLFPSSSMLFLVALVPVAFVLSADTLPSCDQIPQNMCCSSKVLEKCMTGCFDYVSKHCSKKLAEFDKIEMPAESREKPEEPEKLGDEIKERQVKPVKAAVPYEFSEETHAESKSARTHGVGAVDGLARGAASRASEIPSEGFIEQPSPSFSSGSSGSSGAHHVPTSSSSRSGGDYDLVRSQYPITEVSDADLTGECGTERSKPPFSPCLSRKNVDDLFLSCCQQHVPANCHSICQYEHREHVAAETLISAVQNDGCDLKYLSKVLYCANQNRDNRQCCRSLGLSGSELGVGERCLRMCNIARSGDRIGTVEKNDLVCLSNWNVIMYCARAGIRTIN</sequence>
<comment type="caution">
    <text evidence="3">The sequence shown here is derived from an EMBL/GenBank/DDBJ whole genome shotgun (WGS) entry which is preliminary data.</text>
</comment>
<keyword evidence="4" id="KW-1185">Reference proteome</keyword>
<name>A0A4U5P9L1_STECR</name>
<dbReference type="EMBL" id="AZBU02000002">
    <property type="protein sequence ID" value="TKR92723.1"/>
    <property type="molecule type" value="Genomic_DNA"/>
</dbReference>
<proteinExistence type="predicted"/>
<feature type="region of interest" description="Disordered" evidence="1">
    <location>
        <begin position="363"/>
        <end position="408"/>
    </location>
</feature>
<feature type="domain" description="Domain of unknown function DB" evidence="2">
    <location>
        <begin position="453"/>
        <end position="559"/>
    </location>
</feature>
<dbReference type="Pfam" id="PF01682">
    <property type="entry name" value="DB"/>
    <property type="match status" value="1"/>
</dbReference>
<feature type="region of interest" description="Disordered" evidence="1">
    <location>
        <begin position="301"/>
        <end position="323"/>
    </location>
</feature>
<gene>
    <name evidence="3" type="ORF">L596_007320</name>
</gene>
<evidence type="ECO:0000313" key="4">
    <source>
        <dbReference type="Proteomes" id="UP000298663"/>
    </source>
</evidence>
<organism evidence="3 4">
    <name type="scientific">Steinernema carpocapsae</name>
    <name type="common">Entomopathogenic nematode</name>
    <dbReference type="NCBI Taxonomy" id="34508"/>
    <lineage>
        <taxon>Eukaryota</taxon>
        <taxon>Metazoa</taxon>
        <taxon>Ecdysozoa</taxon>
        <taxon>Nematoda</taxon>
        <taxon>Chromadorea</taxon>
        <taxon>Rhabditida</taxon>
        <taxon>Tylenchina</taxon>
        <taxon>Panagrolaimomorpha</taxon>
        <taxon>Strongyloidoidea</taxon>
        <taxon>Steinernematidae</taxon>
        <taxon>Steinernema</taxon>
    </lineage>
</organism>
<dbReference type="PANTHER" id="PTHR21679">
    <property type="entry name" value="DOMAIN OF UNKNOWN FUNCTION DB DOMAIN-CONTAINING PROTEIN-RELATED"/>
    <property type="match status" value="1"/>
</dbReference>
<accession>A0A4U5P9L1</accession>
<evidence type="ECO:0000313" key="3">
    <source>
        <dbReference type="EMBL" id="TKR92723.1"/>
    </source>
</evidence>
<reference evidence="3 4" key="1">
    <citation type="journal article" date="2015" name="Genome Biol.">
        <title>Comparative genomics of Steinernema reveals deeply conserved gene regulatory networks.</title>
        <authorList>
            <person name="Dillman A.R."/>
            <person name="Macchietto M."/>
            <person name="Porter C.F."/>
            <person name="Rogers A."/>
            <person name="Williams B."/>
            <person name="Antoshechkin I."/>
            <person name="Lee M.M."/>
            <person name="Goodwin Z."/>
            <person name="Lu X."/>
            <person name="Lewis E.E."/>
            <person name="Goodrich-Blair H."/>
            <person name="Stock S.P."/>
            <person name="Adams B.J."/>
            <person name="Sternberg P.W."/>
            <person name="Mortazavi A."/>
        </authorList>
    </citation>
    <scope>NUCLEOTIDE SEQUENCE [LARGE SCALE GENOMIC DNA]</scope>
    <source>
        <strain evidence="3 4">ALL</strain>
    </source>
</reference>
<feature type="compositionally biased region" description="Low complexity" evidence="1">
    <location>
        <begin position="378"/>
        <end position="391"/>
    </location>
</feature>
<evidence type="ECO:0000256" key="1">
    <source>
        <dbReference type="SAM" id="MobiDB-lite"/>
    </source>
</evidence>